<proteinExistence type="predicted"/>
<evidence type="ECO:0000313" key="3">
    <source>
        <dbReference type="EMBL" id="TPW26599.1"/>
    </source>
</evidence>
<protein>
    <submittedName>
        <fullName evidence="3">DUF374 domain-containing protein</fullName>
    </submittedName>
</protein>
<feature type="region of interest" description="Disordered" evidence="1">
    <location>
        <begin position="21"/>
        <end position="46"/>
    </location>
</feature>
<dbReference type="EMBL" id="VHLH01000028">
    <property type="protein sequence ID" value="TPW26599.1"/>
    <property type="molecule type" value="Genomic_DNA"/>
</dbReference>
<evidence type="ECO:0000313" key="4">
    <source>
        <dbReference type="Proteomes" id="UP000320314"/>
    </source>
</evidence>
<comment type="caution">
    <text evidence="3">The sequence shown here is derived from an EMBL/GenBank/DDBJ whole genome shotgun (WGS) entry which is preliminary data.</text>
</comment>
<dbReference type="OrthoDB" id="9810508at2"/>
<dbReference type="AlphaFoldDB" id="A0A506U201"/>
<sequence>MRRCAISSSISTGFSTRRPAKSAWAEPVSERRPAARSAEPAAPKHRRGPLRRFFKALLRSDAFQTVAARLLHTAMVATYRTNRPVAGSVDMLAHIEGHKPVIIALWHGQQMLVQFTRPLGEPVAGLVSKSADAEINARVLELSGNEVVRGSGGRERTQAARKGGIRALIALREALKRGRHVVMIADISKGSPRQAGEGIVRLAKISGRPIVPLALATSRHHVVARAWDRMTINLPFGHRCLRLGEPIYVPADADEAALAGFRKKVTDDLNRVTEEAYSRVGRTP</sequence>
<dbReference type="Proteomes" id="UP000320314">
    <property type="component" value="Unassembled WGS sequence"/>
</dbReference>
<keyword evidence="4" id="KW-1185">Reference proteome</keyword>
<reference evidence="3 4" key="1">
    <citation type="submission" date="2019-06" db="EMBL/GenBank/DDBJ databases">
        <authorList>
            <person name="Li M."/>
        </authorList>
    </citation>
    <scope>NUCLEOTIDE SEQUENCE [LARGE SCALE GENOMIC DNA]</scope>
    <source>
        <strain evidence="3 4">BGMRC6574</strain>
    </source>
</reference>
<name>A0A506U201_9HYPH</name>
<evidence type="ECO:0000259" key="2">
    <source>
        <dbReference type="Pfam" id="PF04028"/>
    </source>
</evidence>
<dbReference type="InterPro" id="IPR007172">
    <property type="entry name" value="DUF374"/>
</dbReference>
<gene>
    <name evidence="3" type="ORF">FJU11_14160</name>
</gene>
<feature type="domain" description="DUF374" evidence="2">
    <location>
        <begin position="120"/>
        <end position="190"/>
    </location>
</feature>
<dbReference type="Pfam" id="PF04028">
    <property type="entry name" value="DUF374"/>
    <property type="match status" value="1"/>
</dbReference>
<organism evidence="3 4">
    <name type="scientific">Pararhizobium mangrovi</name>
    <dbReference type="NCBI Taxonomy" id="2590452"/>
    <lineage>
        <taxon>Bacteria</taxon>
        <taxon>Pseudomonadati</taxon>
        <taxon>Pseudomonadota</taxon>
        <taxon>Alphaproteobacteria</taxon>
        <taxon>Hyphomicrobiales</taxon>
        <taxon>Rhizobiaceae</taxon>
        <taxon>Rhizobium/Agrobacterium group</taxon>
        <taxon>Pararhizobium</taxon>
    </lineage>
</organism>
<accession>A0A506U201</accession>
<evidence type="ECO:0000256" key="1">
    <source>
        <dbReference type="SAM" id="MobiDB-lite"/>
    </source>
</evidence>